<dbReference type="RefSeq" id="WP_186517001.1">
    <property type="nucleotide sequence ID" value="NZ_JAHTBI010000027.1"/>
</dbReference>
<dbReference type="Proteomes" id="UP001106592">
    <property type="component" value="Unassembled WGS sequence"/>
</dbReference>
<reference evidence="1" key="1">
    <citation type="journal article" date="2022" name="Int. J. Syst. Evol. Microbiol.">
        <title>Pseudomonas aegrilactucae sp. nov. and Pseudomonas morbosilactucae sp. nov., pathogens causing bacterial rot of lettuce in Japan.</title>
        <authorList>
            <person name="Sawada H."/>
            <person name="Fujikawa T."/>
            <person name="Satou M."/>
        </authorList>
    </citation>
    <scope>NUCLEOTIDE SEQUENCE</scope>
    <source>
        <strain evidence="1">MAFF 301350</strain>
    </source>
</reference>
<name>A0A9Q2XHE3_9PSED</name>
<organism evidence="1 2">
    <name type="scientific">Pseudomonas aegrilactucae</name>
    <dbReference type="NCBI Taxonomy" id="2854028"/>
    <lineage>
        <taxon>Bacteria</taxon>
        <taxon>Pseudomonadati</taxon>
        <taxon>Pseudomonadota</taxon>
        <taxon>Gammaproteobacteria</taxon>
        <taxon>Pseudomonadales</taxon>
        <taxon>Pseudomonadaceae</taxon>
        <taxon>Pseudomonas</taxon>
    </lineage>
</organism>
<comment type="caution">
    <text evidence="1">The sequence shown here is derived from an EMBL/GenBank/DDBJ whole genome shotgun (WGS) entry which is preliminary data.</text>
</comment>
<dbReference type="EMBL" id="JAHTBI010000027">
    <property type="protein sequence ID" value="MBV6287122.1"/>
    <property type="molecule type" value="Genomic_DNA"/>
</dbReference>
<evidence type="ECO:0000313" key="2">
    <source>
        <dbReference type="Proteomes" id="UP001106592"/>
    </source>
</evidence>
<reference evidence="1" key="2">
    <citation type="journal article" date="2023" name="Plant Pathol.">
        <title>Dismantling and reorganizing Pseudomonas marginalis sensu#lato.</title>
        <authorList>
            <person name="Sawada H."/>
            <person name="Fujikawa T."/>
            <person name="Satou M."/>
        </authorList>
    </citation>
    <scope>NUCLEOTIDE SEQUENCE</scope>
    <source>
        <strain evidence="1">MAFF 301350</strain>
    </source>
</reference>
<proteinExistence type="predicted"/>
<protein>
    <submittedName>
        <fullName evidence="1">Uncharacterized protein</fullName>
    </submittedName>
</protein>
<gene>
    <name evidence="1" type="ORF">KUO17_08765</name>
</gene>
<evidence type="ECO:0000313" key="1">
    <source>
        <dbReference type="EMBL" id="MBV6287122.1"/>
    </source>
</evidence>
<keyword evidence="2" id="KW-1185">Reference proteome</keyword>
<accession>A0A9Q2XHE3</accession>
<sequence length="263" mass="29624">MITLTQIKLHDRGTLRRLGVLNEEAVKHKVDAACAQVDIWGSLYAFNAFLSITKEPITAFTSWKDLKAFRGFLSVEINLEDNEAWHFVRAIAAALFPSLDEAGKATDQIFHEPLAGCNEAYLALSPSKETIEEYQSMFECQDPSIGIHVDFGQLRALLGEADISYFSELLAKHLKTTPHFYAQGFGNCICGIMQGLVYENSGKPLPELRLDKERTKAFVSQVEYQAVDQIMKAGYSIKQAFENREVIRDLISKFFVRNGFLTI</sequence>
<dbReference type="AlphaFoldDB" id="A0A9Q2XHE3"/>